<proteinExistence type="predicted"/>
<protein>
    <recommendedName>
        <fullName evidence="1">MAGE domain-containing protein</fullName>
    </recommendedName>
</protein>
<dbReference type="SMART" id="SM01373">
    <property type="entry name" value="MAGE"/>
    <property type="match status" value="1"/>
</dbReference>
<dbReference type="Proteomes" id="UP001488838">
    <property type="component" value="Unassembled WGS sequence"/>
</dbReference>
<dbReference type="PANTHER" id="PTHR11736:SF161">
    <property type="entry name" value="MAGE FAMILY MEMBER B11"/>
    <property type="match status" value="1"/>
</dbReference>
<evidence type="ECO:0000259" key="1">
    <source>
        <dbReference type="PROSITE" id="PS50838"/>
    </source>
</evidence>
<feature type="domain" description="MAGE" evidence="1">
    <location>
        <begin position="1"/>
        <end position="147"/>
    </location>
</feature>
<evidence type="ECO:0000313" key="2">
    <source>
        <dbReference type="EMBL" id="KAK7796688.1"/>
    </source>
</evidence>
<dbReference type="InterPro" id="IPR041899">
    <property type="entry name" value="MAGE_WH2"/>
</dbReference>
<dbReference type="InterPro" id="IPR002190">
    <property type="entry name" value="MHD_dom"/>
</dbReference>
<feature type="non-terminal residue" evidence="2">
    <location>
        <position position="148"/>
    </location>
</feature>
<dbReference type="EMBL" id="JBBHLL010001061">
    <property type="protein sequence ID" value="KAK7796688.1"/>
    <property type="molecule type" value="Genomic_DNA"/>
</dbReference>
<comment type="caution">
    <text evidence="2">The sequence shown here is derived from an EMBL/GenBank/DDBJ whole genome shotgun (WGS) entry which is preliminary data.</text>
</comment>
<reference evidence="2 3" key="1">
    <citation type="journal article" date="2023" name="bioRxiv">
        <title>Conserved and derived expression patterns and positive selection on dental genes reveal complex evolutionary context of ever-growing rodent molars.</title>
        <authorList>
            <person name="Calamari Z.T."/>
            <person name="Song A."/>
            <person name="Cohen E."/>
            <person name="Akter M."/>
            <person name="Roy R.D."/>
            <person name="Hallikas O."/>
            <person name="Christensen M.M."/>
            <person name="Li P."/>
            <person name="Marangoni P."/>
            <person name="Jernvall J."/>
            <person name="Klein O.D."/>
        </authorList>
    </citation>
    <scope>NUCLEOTIDE SEQUENCE [LARGE SCALE GENOMIC DNA]</scope>
    <source>
        <strain evidence="2">V071</strain>
    </source>
</reference>
<dbReference type="InterPro" id="IPR037445">
    <property type="entry name" value="MAGE"/>
</dbReference>
<dbReference type="PANTHER" id="PTHR11736">
    <property type="entry name" value="MELANOMA-ASSOCIATED ANTIGEN MAGE ANTIGEN"/>
    <property type="match status" value="1"/>
</dbReference>
<gene>
    <name evidence="2" type="ORF">U0070_016370</name>
</gene>
<dbReference type="FunFam" id="1.10.10.1210:FF:000001">
    <property type="entry name" value="melanoma-associated antigen D1"/>
    <property type="match status" value="1"/>
</dbReference>
<dbReference type="Gene3D" id="1.10.10.1210">
    <property type="entry name" value="MAGE homology domain, winged helix WH2 motif"/>
    <property type="match status" value="1"/>
</dbReference>
<feature type="non-terminal residue" evidence="2">
    <location>
        <position position="1"/>
    </location>
</feature>
<sequence>KAFEKIYDIFAVELREVNFSEPLYKPHWQTETNNGRIYAGKGLAQTGFLMRFLHIIFIKHNSASEEDIWKILKKKQIYSEPWKLLTQDLVRMKYPERRQVTKSDPPSNDFLWSSQTHAKTSNMKVLQLLARINQITLRFFTHLYEEAL</sequence>
<evidence type="ECO:0000313" key="3">
    <source>
        <dbReference type="Proteomes" id="UP001488838"/>
    </source>
</evidence>
<accession>A0AAW0H5K1</accession>
<dbReference type="AlphaFoldDB" id="A0AAW0H5K1"/>
<dbReference type="GO" id="GO:0000122">
    <property type="term" value="P:negative regulation of transcription by RNA polymerase II"/>
    <property type="evidence" value="ECO:0007669"/>
    <property type="project" value="TreeGrafter"/>
</dbReference>
<dbReference type="PROSITE" id="PS50838">
    <property type="entry name" value="MAGE"/>
    <property type="match status" value="1"/>
</dbReference>
<dbReference type="GO" id="GO:0005634">
    <property type="term" value="C:nucleus"/>
    <property type="evidence" value="ECO:0007669"/>
    <property type="project" value="TreeGrafter"/>
</dbReference>
<keyword evidence="3" id="KW-1185">Reference proteome</keyword>
<name>A0AAW0H5K1_MYOGA</name>
<organism evidence="2 3">
    <name type="scientific">Myodes glareolus</name>
    <name type="common">Bank vole</name>
    <name type="synonym">Clethrionomys glareolus</name>
    <dbReference type="NCBI Taxonomy" id="447135"/>
    <lineage>
        <taxon>Eukaryota</taxon>
        <taxon>Metazoa</taxon>
        <taxon>Chordata</taxon>
        <taxon>Craniata</taxon>
        <taxon>Vertebrata</taxon>
        <taxon>Euteleostomi</taxon>
        <taxon>Mammalia</taxon>
        <taxon>Eutheria</taxon>
        <taxon>Euarchontoglires</taxon>
        <taxon>Glires</taxon>
        <taxon>Rodentia</taxon>
        <taxon>Myomorpha</taxon>
        <taxon>Muroidea</taxon>
        <taxon>Cricetidae</taxon>
        <taxon>Arvicolinae</taxon>
        <taxon>Myodes</taxon>
    </lineage>
</organism>